<dbReference type="PROSITE" id="PS50106">
    <property type="entry name" value="PDZ"/>
    <property type="match status" value="1"/>
</dbReference>
<proteinExistence type="predicted"/>
<dbReference type="PRINTS" id="PR00834">
    <property type="entry name" value="PROTEASES2C"/>
</dbReference>
<dbReference type="Gene3D" id="2.40.10.120">
    <property type="match status" value="1"/>
</dbReference>
<evidence type="ECO:0000313" key="5">
    <source>
        <dbReference type="EMBL" id="BBO30974.1"/>
    </source>
</evidence>
<dbReference type="Pfam" id="PF17820">
    <property type="entry name" value="PDZ_6"/>
    <property type="match status" value="1"/>
</dbReference>
<dbReference type="RefSeq" id="WP_152097206.1">
    <property type="nucleotide sequence ID" value="NZ_AP021861.1"/>
</dbReference>
<dbReference type="SUPFAM" id="SSF50494">
    <property type="entry name" value="Trypsin-like serine proteases"/>
    <property type="match status" value="1"/>
</dbReference>
<dbReference type="PANTHER" id="PTHR43343">
    <property type="entry name" value="PEPTIDASE S12"/>
    <property type="match status" value="1"/>
</dbReference>
<protein>
    <recommendedName>
        <fullName evidence="4">PDZ domain-containing protein</fullName>
    </recommendedName>
</protein>
<evidence type="ECO:0000259" key="4">
    <source>
        <dbReference type="PROSITE" id="PS50106"/>
    </source>
</evidence>
<evidence type="ECO:0000256" key="2">
    <source>
        <dbReference type="ARBA" id="ARBA00022801"/>
    </source>
</evidence>
<sequence>MPRPISPNWQFAAGDSPSADRPQPARPEGDAAAASDLDLLDAYSRAVIGVVEGLGPTVLCIEGPRGDTRGGSGSGVLLTPDGYALTNSHVANGRSKLTAVTEEGDRLDAELVGDDPLTDLALVRLAARDLPFAELGDSDGLRVGQLVIAMGNPLGFRSTVSTGVVSATGRAMRGVGGRLIENVIQHTAPLNPGNSGGPLVDTRGRVVGVNTAIIAMAQGLGFSVPSNTAHWVVGELLAHGEVRRRWLGIAGTTVGLPRSLVRELDLLADEAIEVLSVDPNGPAARAGLQAGDLIVAAAGRVTMTVDDLTRIVSLAPAGEPLELSVIRDEQLRELAIAS</sequence>
<organism evidence="5 6">
    <name type="scientific">Lacipirellula parvula</name>
    <dbReference type="NCBI Taxonomy" id="2650471"/>
    <lineage>
        <taxon>Bacteria</taxon>
        <taxon>Pseudomonadati</taxon>
        <taxon>Planctomycetota</taxon>
        <taxon>Planctomycetia</taxon>
        <taxon>Pirellulales</taxon>
        <taxon>Lacipirellulaceae</taxon>
        <taxon>Lacipirellula</taxon>
    </lineage>
</organism>
<dbReference type="InterPro" id="IPR036034">
    <property type="entry name" value="PDZ_sf"/>
</dbReference>
<keyword evidence="2" id="KW-0378">Hydrolase</keyword>
<evidence type="ECO:0000313" key="6">
    <source>
        <dbReference type="Proteomes" id="UP000326837"/>
    </source>
</evidence>
<dbReference type="SMART" id="SM00228">
    <property type="entry name" value="PDZ"/>
    <property type="match status" value="1"/>
</dbReference>
<dbReference type="Pfam" id="PF13365">
    <property type="entry name" value="Trypsin_2"/>
    <property type="match status" value="1"/>
</dbReference>
<dbReference type="InterPro" id="IPR009003">
    <property type="entry name" value="Peptidase_S1_PA"/>
</dbReference>
<keyword evidence="6" id="KW-1185">Reference proteome</keyword>
<reference evidence="6" key="1">
    <citation type="submission" date="2019-10" db="EMBL/GenBank/DDBJ databases">
        <title>Lacipirellula parvula gen. nov., sp. nov., representing a lineage of planctomycetes widespread in freshwater anoxic habitats, and description of the family Lacipirellulaceae.</title>
        <authorList>
            <person name="Dedysh S.N."/>
            <person name="Kulichevskaya I.S."/>
            <person name="Beletsky A.V."/>
            <person name="Rakitin A.L."/>
            <person name="Mardanov A.V."/>
            <person name="Ivanova A.A."/>
            <person name="Saltykova V.X."/>
            <person name="Rijpstra W.I.C."/>
            <person name="Sinninghe Damste J.S."/>
            <person name="Ravin N.V."/>
        </authorList>
    </citation>
    <scope>NUCLEOTIDE SEQUENCE [LARGE SCALE GENOMIC DNA]</scope>
    <source>
        <strain evidence="6">PX69</strain>
    </source>
</reference>
<keyword evidence="1" id="KW-0645">Protease</keyword>
<evidence type="ECO:0000256" key="1">
    <source>
        <dbReference type="ARBA" id="ARBA00022670"/>
    </source>
</evidence>
<dbReference type="AlphaFoldDB" id="A0A5K7X2T8"/>
<dbReference type="GO" id="GO:0004252">
    <property type="term" value="F:serine-type endopeptidase activity"/>
    <property type="evidence" value="ECO:0007669"/>
    <property type="project" value="InterPro"/>
</dbReference>
<dbReference type="Gene3D" id="2.30.42.10">
    <property type="match status" value="1"/>
</dbReference>
<dbReference type="Proteomes" id="UP000326837">
    <property type="component" value="Chromosome"/>
</dbReference>
<name>A0A5K7X2T8_9BACT</name>
<dbReference type="EMBL" id="AP021861">
    <property type="protein sequence ID" value="BBO30974.1"/>
    <property type="molecule type" value="Genomic_DNA"/>
</dbReference>
<dbReference type="InterPro" id="IPR001478">
    <property type="entry name" value="PDZ"/>
</dbReference>
<dbReference type="InterPro" id="IPR041489">
    <property type="entry name" value="PDZ_6"/>
</dbReference>
<dbReference type="SUPFAM" id="SSF50156">
    <property type="entry name" value="PDZ domain-like"/>
    <property type="match status" value="1"/>
</dbReference>
<feature type="domain" description="PDZ" evidence="4">
    <location>
        <begin position="253"/>
        <end position="329"/>
    </location>
</feature>
<dbReference type="GO" id="GO:0006508">
    <property type="term" value="P:proteolysis"/>
    <property type="evidence" value="ECO:0007669"/>
    <property type="project" value="UniProtKB-KW"/>
</dbReference>
<dbReference type="KEGG" id="lpav:PLANPX_0586"/>
<gene>
    <name evidence="5" type="ORF">PLANPX_0586</name>
</gene>
<feature type="region of interest" description="Disordered" evidence="3">
    <location>
        <begin position="1"/>
        <end position="31"/>
    </location>
</feature>
<evidence type="ECO:0000256" key="3">
    <source>
        <dbReference type="SAM" id="MobiDB-lite"/>
    </source>
</evidence>
<dbReference type="InterPro" id="IPR051201">
    <property type="entry name" value="Chloro_Bact_Ser_Proteases"/>
</dbReference>
<accession>A0A5K7X2T8</accession>
<dbReference type="PANTHER" id="PTHR43343:SF3">
    <property type="entry name" value="PROTEASE DO-LIKE 8, CHLOROPLASTIC"/>
    <property type="match status" value="1"/>
</dbReference>
<dbReference type="InterPro" id="IPR001940">
    <property type="entry name" value="Peptidase_S1C"/>
</dbReference>